<dbReference type="Proteomes" id="UP000003860">
    <property type="component" value="Unassembled WGS sequence"/>
</dbReference>
<organism evidence="1 2">
    <name type="scientific">Ruminiclostridium papyrosolvens DSM 2782</name>
    <dbReference type="NCBI Taxonomy" id="588581"/>
    <lineage>
        <taxon>Bacteria</taxon>
        <taxon>Bacillati</taxon>
        <taxon>Bacillota</taxon>
        <taxon>Clostridia</taxon>
        <taxon>Eubacteriales</taxon>
        <taxon>Oscillospiraceae</taxon>
        <taxon>Ruminiclostridium</taxon>
    </lineage>
</organism>
<evidence type="ECO:0000313" key="2">
    <source>
        <dbReference type="Proteomes" id="UP000003860"/>
    </source>
</evidence>
<dbReference type="AlphaFoldDB" id="F1T7U9"/>
<reference evidence="1" key="1">
    <citation type="submission" date="2009-07" db="EMBL/GenBank/DDBJ databases">
        <authorList>
            <consortium name="US DOE Joint Genome Institute (JGI-PGF)"/>
            <person name="Lucas S."/>
            <person name="Copeland A."/>
            <person name="Lapidus A."/>
            <person name="Glavina del Rio T."/>
            <person name="Tice H."/>
            <person name="Bruce D."/>
            <person name="Goodwin L."/>
            <person name="Pitluck S."/>
            <person name="Larimer F."/>
            <person name="Land M.L."/>
            <person name="Mouttaki H."/>
            <person name="He Z."/>
            <person name="Zhou J."/>
            <person name="Hemme C.L."/>
        </authorList>
    </citation>
    <scope>NUCLEOTIDE SEQUENCE [LARGE SCALE GENOMIC DNA]</scope>
    <source>
        <strain evidence="1">DSM 2782</strain>
    </source>
</reference>
<accession>F1T7U9</accession>
<dbReference type="OrthoDB" id="2377022at2"/>
<proteinExistence type="predicted"/>
<protein>
    <submittedName>
        <fullName evidence="1">Uncharacterized protein</fullName>
    </submittedName>
</protein>
<dbReference type="EMBL" id="ACXX02000001">
    <property type="protein sequence ID" value="EGD49547.1"/>
    <property type="molecule type" value="Genomic_DNA"/>
</dbReference>
<dbReference type="RefSeq" id="WP_004616337.1">
    <property type="nucleotide sequence ID" value="NZ_ACXX02000001.1"/>
</dbReference>
<reference evidence="1" key="2">
    <citation type="submission" date="2011-01" db="EMBL/GenBank/DDBJ databases">
        <title>The Non-contiguous Finished genome of Clostridium papyrosolvens.</title>
        <authorList>
            <person name="Lucas S."/>
            <person name="Copeland A."/>
            <person name="Lapidus A."/>
            <person name="Cheng J.-F."/>
            <person name="Goodwin L."/>
            <person name="Pitluck S."/>
            <person name="Misra M."/>
            <person name="Chertkov O."/>
            <person name="Detter J.C."/>
            <person name="Han C."/>
            <person name="Tapia R."/>
            <person name="Land M."/>
            <person name="Hauser L."/>
            <person name="Kyrpides N."/>
            <person name="Ivanova N."/>
            <person name="Pagani I."/>
            <person name="Mouttaki H."/>
            <person name="He Z."/>
            <person name="Zhou J."/>
            <person name="Hemme C.L."/>
            <person name="Woyke T."/>
        </authorList>
    </citation>
    <scope>NUCLEOTIDE SEQUENCE [LARGE SCALE GENOMIC DNA]</scope>
    <source>
        <strain evidence="1">DSM 2782</strain>
    </source>
</reference>
<comment type="caution">
    <text evidence="1">The sequence shown here is derived from an EMBL/GenBank/DDBJ whole genome shotgun (WGS) entry which is preliminary data.</text>
</comment>
<sequence length="90" mass="10289">MDKDKFEENFEGETLEEDNDVVGDNSFYINGAITIPQGADWEEFLDEMLQWLESKGACFFGGTSKVEDKEEAARQILKETTGIEWVDEND</sequence>
<dbReference type="STRING" id="588581.Cpap_3983"/>
<keyword evidence="2" id="KW-1185">Reference proteome</keyword>
<name>F1T7U9_9FIRM</name>
<gene>
    <name evidence="1" type="ORF">Cpap_3983</name>
</gene>
<evidence type="ECO:0000313" key="1">
    <source>
        <dbReference type="EMBL" id="EGD49547.1"/>
    </source>
</evidence>